<keyword evidence="4" id="KW-0902">Two-component regulatory system</keyword>
<dbReference type="Gene3D" id="3.30.565.10">
    <property type="entry name" value="Histidine kinase-like ATPase, C-terminal domain"/>
    <property type="match status" value="1"/>
</dbReference>
<keyword evidence="9" id="KW-0808">Transferase</keyword>
<dbReference type="InterPro" id="IPR005467">
    <property type="entry name" value="His_kinase_dom"/>
</dbReference>
<dbReference type="EC" id="2.7.13.3" evidence="2"/>
<dbReference type="SUPFAM" id="SSF55874">
    <property type="entry name" value="ATPase domain of HSP90 chaperone/DNA topoisomerase II/histidine kinase"/>
    <property type="match status" value="1"/>
</dbReference>
<proteinExistence type="predicted"/>
<evidence type="ECO:0000256" key="3">
    <source>
        <dbReference type="ARBA" id="ARBA00022553"/>
    </source>
</evidence>
<dbReference type="PROSITE" id="PS50110">
    <property type="entry name" value="RESPONSE_REGULATORY"/>
    <property type="match status" value="1"/>
</dbReference>
<sequence>MLLALVTVPFVIILVLLIQYRLSVLDAYRSMQNDVRLFGKGLEVLPPLGDVRDLSPALIHIDSQDIREQFDLRRSQADSRLRLFIDGIRASGEPGLVDQAAVLGNTWRDLTVKTGIPIEDVAGPFQNVERFTSRFYNSMSTVLYVSDIPVGQALPNEIMSLAVGSFREASEDVGLIRAVAIYISQRGGYVSDTDARRLENAWQRLDAELPLIDSEIKALVLRTGAIQLQQQWRLVQGELQSYLDWTQNELILAPQVDMPWRTAYQRGGQSLKSLEDLSQTLVDLADRVLEAGYQQALRTSVLIAVGLLLLYMVVLGLALMFYRSNYRVITAKAESDAKGQFLARMSHEIRTPLNGVIGLAELLRETEPTPRQQEYIGLIESAGRTLSALINDVLDFAKIEAGKLQLEQEEFDLVALMVECAHMFNLPASDNGTLILVNVDPATPARVRGDPIRLRQILINLMGNAVKFTPHGRVVLSLSCRRHAGEAPLLTFAVTDTGIGLSAEEKSRLFEQFSQASPSTAKRFGGTGLGLAISRELVMLMGGDIQVRSTLGHGARFSFSIQLPVCEEAVPLMVEPPPDSLVWDVQGTLGDWLADDERFEKARVAHRLQEVADELEKQDCSVLLINGLPEPEFLQEALSFCRVLQPDMPILMLTGMRSEPPAGLPEGIRLIRRSVLTVSELQQLLGSQLPGSIPLVTDTVSSERLDQLRVLVAEDNPVNQMVTRGYLQRLGIRNVDIAEDGRPALAMYRDNSDIGLVLMDLDMPDMDGFTCAREIRALERTSGREPVVILALSAHALPEHSKMIREAGMDGQLIKPLTLSGLQAALKEHLNLRV</sequence>
<feature type="domain" description="Histidine kinase" evidence="7">
    <location>
        <begin position="344"/>
        <end position="565"/>
    </location>
</feature>
<reference evidence="9 10" key="1">
    <citation type="journal article" date="2012" name="J. Bacteriol.">
        <title>Genome Sequence of the Alkane-Degrading Bacterium Alcanivorax hongdengensis Type Strain A-11-3.</title>
        <authorList>
            <person name="Lai Q."/>
            <person name="Shao Z."/>
        </authorList>
    </citation>
    <scope>NUCLEOTIDE SEQUENCE [LARGE SCALE GENOMIC DNA]</scope>
    <source>
        <strain evidence="9 10">A-11-3</strain>
    </source>
</reference>
<dbReference type="eggNOG" id="COG0784">
    <property type="taxonomic scope" value="Bacteria"/>
</dbReference>
<keyword evidence="6" id="KW-0472">Membrane</keyword>
<feature type="domain" description="Response regulatory" evidence="8">
    <location>
        <begin position="709"/>
        <end position="830"/>
    </location>
</feature>
<evidence type="ECO:0000256" key="5">
    <source>
        <dbReference type="PROSITE-ProRule" id="PRU00169"/>
    </source>
</evidence>
<evidence type="ECO:0000256" key="1">
    <source>
        <dbReference type="ARBA" id="ARBA00000085"/>
    </source>
</evidence>
<dbReference type="EMBL" id="AMRJ01000004">
    <property type="protein sequence ID" value="EKF75305.1"/>
    <property type="molecule type" value="Genomic_DNA"/>
</dbReference>
<dbReference type="InterPro" id="IPR036890">
    <property type="entry name" value="HATPase_C_sf"/>
</dbReference>
<dbReference type="SMART" id="SM00388">
    <property type="entry name" value="HisKA"/>
    <property type="match status" value="1"/>
</dbReference>
<evidence type="ECO:0000313" key="10">
    <source>
        <dbReference type="Proteomes" id="UP000010164"/>
    </source>
</evidence>
<protein>
    <recommendedName>
        <fullName evidence="2">histidine kinase</fullName>
        <ecNumber evidence="2">2.7.13.3</ecNumber>
    </recommendedName>
</protein>
<dbReference type="Gene3D" id="3.40.50.2300">
    <property type="match status" value="1"/>
</dbReference>
<comment type="caution">
    <text evidence="9">The sequence shown here is derived from an EMBL/GenBank/DDBJ whole genome shotgun (WGS) entry which is preliminary data.</text>
</comment>
<evidence type="ECO:0000256" key="2">
    <source>
        <dbReference type="ARBA" id="ARBA00012438"/>
    </source>
</evidence>
<evidence type="ECO:0000259" key="7">
    <source>
        <dbReference type="PROSITE" id="PS50109"/>
    </source>
</evidence>
<dbReference type="PROSITE" id="PS50109">
    <property type="entry name" value="HIS_KIN"/>
    <property type="match status" value="1"/>
</dbReference>
<dbReference type="CDD" id="cd17546">
    <property type="entry name" value="REC_hyHK_CKI1_RcsC-like"/>
    <property type="match status" value="1"/>
</dbReference>
<dbReference type="eggNOG" id="COG2205">
    <property type="taxonomic scope" value="Bacteria"/>
</dbReference>
<dbReference type="CDD" id="cd00082">
    <property type="entry name" value="HisKA"/>
    <property type="match status" value="1"/>
</dbReference>
<dbReference type="FunFam" id="3.30.565.10:FF:000010">
    <property type="entry name" value="Sensor histidine kinase RcsC"/>
    <property type="match status" value="1"/>
</dbReference>
<name>L0WHI8_9GAMM</name>
<evidence type="ECO:0000256" key="4">
    <source>
        <dbReference type="ARBA" id="ARBA00023012"/>
    </source>
</evidence>
<evidence type="ECO:0000313" key="9">
    <source>
        <dbReference type="EMBL" id="EKF75305.1"/>
    </source>
</evidence>
<feature type="transmembrane region" description="Helical" evidence="6">
    <location>
        <begin position="301"/>
        <end position="322"/>
    </location>
</feature>
<dbReference type="PANTHER" id="PTHR45339">
    <property type="entry name" value="HYBRID SIGNAL TRANSDUCTION HISTIDINE KINASE J"/>
    <property type="match status" value="1"/>
</dbReference>
<dbReference type="InterPro" id="IPR001789">
    <property type="entry name" value="Sig_transdc_resp-reg_receiver"/>
</dbReference>
<dbReference type="SMART" id="SM00448">
    <property type="entry name" value="REC"/>
    <property type="match status" value="1"/>
</dbReference>
<evidence type="ECO:0000259" key="8">
    <source>
        <dbReference type="PROSITE" id="PS50110"/>
    </source>
</evidence>
<organism evidence="9 10">
    <name type="scientific">Alcanivorax hongdengensis A-11-3</name>
    <dbReference type="NCBI Taxonomy" id="1177179"/>
    <lineage>
        <taxon>Bacteria</taxon>
        <taxon>Pseudomonadati</taxon>
        <taxon>Pseudomonadota</taxon>
        <taxon>Gammaproteobacteria</taxon>
        <taxon>Oceanospirillales</taxon>
        <taxon>Alcanivoracaceae</taxon>
        <taxon>Alcanivorax</taxon>
    </lineage>
</organism>
<feature type="modified residue" description="4-aspartylphosphate" evidence="5">
    <location>
        <position position="760"/>
    </location>
</feature>
<dbReference type="AlphaFoldDB" id="L0WHI8"/>
<keyword evidence="3 5" id="KW-0597">Phosphoprotein</keyword>
<keyword evidence="6" id="KW-0812">Transmembrane</keyword>
<dbReference type="PRINTS" id="PR00344">
    <property type="entry name" value="BCTRLSENSOR"/>
</dbReference>
<dbReference type="Gene3D" id="1.10.287.130">
    <property type="match status" value="1"/>
</dbReference>
<comment type="catalytic activity">
    <reaction evidence="1">
        <text>ATP + protein L-histidine = ADP + protein N-phospho-L-histidine.</text>
        <dbReference type="EC" id="2.7.13.3"/>
    </reaction>
</comment>
<dbReference type="InterPro" id="IPR036097">
    <property type="entry name" value="HisK_dim/P_sf"/>
</dbReference>
<keyword evidence="9" id="KW-0418">Kinase</keyword>
<dbReference type="InterPro" id="IPR003594">
    <property type="entry name" value="HATPase_dom"/>
</dbReference>
<dbReference type="PATRIC" id="fig|1177179.3.peg.1000"/>
<dbReference type="InterPro" id="IPR004358">
    <property type="entry name" value="Sig_transdc_His_kin-like_C"/>
</dbReference>
<dbReference type="PANTHER" id="PTHR45339:SF1">
    <property type="entry name" value="HYBRID SIGNAL TRANSDUCTION HISTIDINE KINASE J"/>
    <property type="match status" value="1"/>
</dbReference>
<accession>L0WHI8</accession>
<dbReference type="SUPFAM" id="SSF47384">
    <property type="entry name" value="Homodimeric domain of signal transducing histidine kinase"/>
    <property type="match status" value="1"/>
</dbReference>
<evidence type="ECO:0000256" key="6">
    <source>
        <dbReference type="SAM" id="Phobius"/>
    </source>
</evidence>
<dbReference type="GO" id="GO:0000155">
    <property type="term" value="F:phosphorelay sensor kinase activity"/>
    <property type="evidence" value="ECO:0007669"/>
    <property type="project" value="InterPro"/>
</dbReference>
<dbReference type="Pfam" id="PF02518">
    <property type="entry name" value="HATPase_c"/>
    <property type="match status" value="1"/>
</dbReference>
<dbReference type="Pfam" id="PF00512">
    <property type="entry name" value="HisKA"/>
    <property type="match status" value="1"/>
</dbReference>
<dbReference type="SMART" id="SM00387">
    <property type="entry name" value="HATPase_c"/>
    <property type="match status" value="1"/>
</dbReference>
<dbReference type="InterPro" id="IPR003661">
    <property type="entry name" value="HisK_dim/P_dom"/>
</dbReference>
<dbReference type="InterPro" id="IPR011006">
    <property type="entry name" value="CheY-like_superfamily"/>
</dbReference>
<dbReference type="Pfam" id="PF00072">
    <property type="entry name" value="Response_reg"/>
    <property type="match status" value="1"/>
</dbReference>
<dbReference type="CDD" id="cd16922">
    <property type="entry name" value="HATPase_EvgS-ArcB-TorS-like"/>
    <property type="match status" value="1"/>
</dbReference>
<dbReference type="STRING" id="1177179.A11A3_04975"/>
<keyword evidence="6" id="KW-1133">Transmembrane helix</keyword>
<gene>
    <name evidence="9" type="ORF">A11A3_04975</name>
</gene>
<dbReference type="Proteomes" id="UP000010164">
    <property type="component" value="Unassembled WGS sequence"/>
</dbReference>
<dbReference type="SUPFAM" id="SSF52172">
    <property type="entry name" value="CheY-like"/>
    <property type="match status" value="1"/>
</dbReference>
<keyword evidence="10" id="KW-1185">Reference proteome</keyword>